<evidence type="ECO:0000256" key="1">
    <source>
        <dbReference type="SAM" id="MobiDB-lite"/>
    </source>
</evidence>
<keyword evidence="3" id="KW-0012">Acyltransferase</keyword>
<protein>
    <submittedName>
        <fullName evidence="3">Putative ribosomal N-acetyltransferase YdaF</fullName>
        <ecNumber evidence="3">2.3.1.-</ecNumber>
    </submittedName>
</protein>
<dbReference type="EMBL" id="MLJW01000527">
    <property type="protein sequence ID" value="OIQ85705.1"/>
    <property type="molecule type" value="Genomic_DNA"/>
</dbReference>
<dbReference type="InterPro" id="IPR051531">
    <property type="entry name" value="N-acetyltransferase"/>
</dbReference>
<gene>
    <name evidence="3" type="primary">ydaF_5</name>
    <name evidence="3" type="ORF">GALL_324540</name>
</gene>
<dbReference type="Pfam" id="PF13302">
    <property type="entry name" value="Acetyltransf_3"/>
    <property type="match status" value="1"/>
</dbReference>
<dbReference type="AlphaFoldDB" id="A0A1J5QQ01"/>
<sequence length="256" mass="28764">MAGMADLTFDPASRELRTRRLLLRPLRDGDAPALFEIYRHPAVTQHYDLDTMDSLEQAQRMLEFFLQHHDRFAVFEADGSTLLGTCGLFHWERASRMVSLGYDLAPQAWGRGIMREAARAVLAYGFAELKLNRVNALSAVDNPASARLLLALGFTEEAVLRQFAWWKGEFHDMRMFALLRDELAALEREGRALHGVRGLRSARLVHDRQVGDLQQAHRPAPSRSRGFDSPSTPKLMRVSEVASSAMHSPGAKSSTH</sequence>
<dbReference type="Gene3D" id="3.40.630.30">
    <property type="match status" value="1"/>
</dbReference>
<proteinExistence type="predicted"/>
<organism evidence="3">
    <name type="scientific">mine drainage metagenome</name>
    <dbReference type="NCBI Taxonomy" id="410659"/>
    <lineage>
        <taxon>unclassified sequences</taxon>
        <taxon>metagenomes</taxon>
        <taxon>ecological metagenomes</taxon>
    </lineage>
</organism>
<evidence type="ECO:0000259" key="2">
    <source>
        <dbReference type="PROSITE" id="PS51186"/>
    </source>
</evidence>
<reference evidence="3" key="1">
    <citation type="submission" date="2016-10" db="EMBL/GenBank/DDBJ databases">
        <title>Sequence of Gallionella enrichment culture.</title>
        <authorList>
            <person name="Poehlein A."/>
            <person name="Muehling M."/>
            <person name="Daniel R."/>
        </authorList>
    </citation>
    <scope>NUCLEOTIDE SEQUENCE</scope>
</reference>
<evidence type="ECO:0000313" key="3">
    <source>
        <dbReference type="EMBL" id="OIQ85705.1"/>
    </source>
</evidence>
<feature type="domain" description="N-acetyltransferase" evidence="2">
    <location>
        <begin position="21"/>
        <end position="180"/>
    </location>
</feature>
<keyword evidence="3" id="KW-0808">Transferase</keyword>
<dbReference type="InterPro" id="IPR016181">
    <property type="entry name" value="Acyl_CoA_acyltransferase"/>
</dbReference>
<dbReference type="PROSITE" id="PS51186">
    <property type="entry name" value="GNAT"/>
    <property type="match status" value="1"/>
</dbReference>
<dbReference type="GO" id="GO:0005737">
    <property type="term" value="C:cytoplasm"/>
    <property type="evidence" value="ECO:0007669"/>
    <property type="project" value="TreeGrafter"/>
</dbReference>
<dbReference type="InterPro" id="IPR000182">
    <property type="entry name" value="GNAT_dom"/>
</dbReference>
<dbReference type="PANTHER" id="PTHR43792:SF9">
    <property type="entry name" value="RIBOSOMAL-PROTEIN-ALANINE ACETYLTRANSFERASE"/>
    <property type="match status" value="1"/>
</dbReference>
<accession>A0A1J5QQ01</accession>
<name>A0A1J5QQ01_9ZZZZ</name>
<dbReference type="EC" id="2.3.1.-" evidence="3"/>
<dbReference type="SUPFAM" id="SSF55729">
    <property type="entry name" value="Acyl-CoA N-acyltransferases (Nat)"/>
    <property type="match status" value="1"/>
</dbReference>
<dbReference type="PANTHER" id="PTHR43792">
    <property type="entry name" value="GNAT FAMILY, PUTATIVE (AFU_ORTHOLOGUE AFUA_3G00765)-RELATED-RELATED"/>
    <property type="match status" value="1"/>
</dbReference>
<feature type="region of interest" description="Disordered" evidence="1">
    <location>
        <begin position="210"/>
        <end position="234"/>
    </location>
</feature>
<comment type="caution">
    <text evidence="3">The sequence shown here is derived from an EMBL/GenBank/DDBJ whole genome shotgun (WGS) entry which is preliminary data.</text>
</comment>
<dbReference type="GO" id="GO:0008999">
    <property type="term" value="F:protein-N-terminal-alanine acetyltransferase activity"/>
    <property type="evidence" value="ECO:0007669"/>
    <property type="project" value="TreeGrafter"/>
</dbReference>